<protein>
    <submittedName>
        <fullName evidence="1">Uncharacterized protein</fullName>
    </submittedName>
</protein>
<reference evidence="1 2" key="1">
    <citation type="submission" date="2014-09" db="EMBL/GenBank/DDBJ databases">
        <title>Butyrate-producing bacteria isolated from human gut.</title>
        <authorList>
            <person name="Zhang Q."/>
            <person name="Zhao L."/>
        </authorList>
    </citation>
    <scope>NUCLEOTIDE SEQUENCE [LARGE SCALE GENOMIC DNA]</scope>
    <source>
        <strain evidence="1 2">21</strain>
    </source>
</reference>
<dbReference type="AlphaFoldDB" id="A0A2V1JSK8"/>
<comment type="caution">
    <text evidence="1">The sequence shown here is derived from an EMBL/GenBank/DDBJ whole genome shotgun (WGS) entry which is preliminary data.</text>
</comment>
<accession>A0A2V1JSK8</accession>
<gene>
    <name evidence="1" type="ORF">LG34_06345</name>
</gene>
<sequence>MTNFIGNIRTGISKNSPALLTAVGIGLGIGATISAVTATPKALRLIDEAAEIAEENEQEFTKKDIFIAAWKPYIPSFILGGLSITCLIGANSINLRQKAALATACNLSKEALFDYRRRVVEEIGEEKERVINQKAKEDKAKRVVKKEPATKTIVIGNGDYKCIDVISNYPFSSNKNKIEAAINKLNRTMTYDMYVSLSDLYDELGIPHTKISDELGWNLDEGLIEVSFDSIVGEDGTPSLVMDYTVAPRYDFSKLM</sequence>
<dbReference type="RefSeq" id="WP_109215291.1">
    <property type="nucleotide sequence ID" value="NZ_JAQDGV010000001.1"/>
</dbReference>
<dbReference type="Proteomes" id="UP000245288">
    <property type="component" value="Unassembled WGS sequence"/>
</dbReference>
<keyword evidence="2" id="KW-1185">Reference proteome</keyword>
<dbReference type="EMBL" id="JRFU01000061">
    <property type="protein sequence ID" value="PWE87139.1"/>
    <property type="molecule type" value="Genomic_DNA"/>
</dbReference>
<organism evidence="1 2">
    <name type="scientific">Eubacterium ramulus</name>
    <dbReference type="NCBI Taxonomy" id="39490"/>
    <lineage>
        <taxon>Bacteria</taxon>
        <taxon>Bacillati</taxon>
        <taxon>Bacillota</taxon>
        <taxon>Clostridia</taxon>
        <taxon>Eubacteriales</taxon>
        <taxon>Eubacteriaceae</taxon>
        <taxon>Eubacterium</taxon>
    </lineage>
</organism>
<proteinExistence type="predicted"/>
<dbReference type="InterPro" id="IPR045933">
    <property type="entry name" value="DUF6353"/>
</dbReference>
<dbReference type="OrthoDB" id="2040851at2"/>
<dbReference type="Pfam" id="PF19880">
    <property type="entry name" value="DUF6353"/>
    <property type="match status" value="1"/>
</dbReference>
<name>A0A2V1JSK8_EUBRA</name>
<evidence type="ECO:0000313" key="2">
    <source>
        <dbReference type="Proteomes" id="UP000245288"/>
    </source>
</evidence>
<evidence type="ECO:0000313" key="1">
    <source>
        <dbReference type="EMBL" id="PWE87139.1"/>
    </source>
</evidence>